<gene>
    <name evidence="2" type="ORF">PMAYCL1PPCAC_07287</name>
</gene>
<keyword evidence="1" id="KW-1133">Transmembrane helix</keyword>
<protein>
    <submittedName>
        <fullName evidence="2">Uncharacterized protein</fullName>
    </submittedName>
</protein>
<feature type="non-terminal residue" evidence="2">
    <location>
        <position position="1"/>
    </location>
</feature>
<reference evidence="3" key="1">
    <citation type="submission" date="2022-10" db="EMBL/GenBank/DDBJ databases">
        <title>Genome assembly of Pristionchus species.</title>
        <authorList>
            <person name="Yoshida K."/>
            <person name="Sommer R.J."/>
        </authorList>
    </citation>
    <scope>NUCLEOTIDE SEQUENCE [LARGE SCALE GENOMIC DNA]</scope>
    <source>
        <strain evidence="3">RS5460</strain>
    </source>
</reference>
<sequence>LQMSSKSSSSQYSSTLHDDHPLLSLPKPSLTINVAPVLPSGDGEARGWPCAPCGILLGLIHFTLGFTLLLFDILTNTMSHTAFGVTASITFIICSLLCFIAVRRVDRCAQVVLMCFSTFSLLACISIFLESSVQLNARCTPSGRERMEVPPSPPSLCLDGTHAVLSALISIALTEMMMCVITLLVCFRSLHSAYAVGQPSSPYSTLIVGDLNTLK</sequence>
<name>A0AAN4ZFU5_9BILA</name>
<feature type="non-terminal residue" evidence="2">
    <location>
        <position position="215"/>
    </location>
</feature>
<keyword evidence="3" id="KW-1185">Reference proteome</keyword>
<keyword evidence="1" id="KW-0812">Transmembrane</keyword>
<feature type="transmembrane region" description="Helical" evidence="1">
    <location>
        <begin position="109"/>
        <end position="129"/>
    </location>
</feature>
<evidence type="ECO:0000313" key="3">
    <source>
        <dbReference type="Proteomes" id="UP001328107"/>
    </source>
</evidence>
<dbReference type="Proteomes" id="UP001328107">
    <property type="component" value="Unassembled WGS sequence"/>
</dbReference>
<feature type="transmembrane region" description="Helical" evidence="1">
    <location>
        <begin position="163"/>
        <end position="187"/>
    </location>
</feature>
<comment type="caution">
    <text evidence="2">The sequence shown here is derived from an EMBL/GenBank/DDBJ whole genome shotgun (WGS) entry which is preliminary data.</text>
</comment>
<dbReference type="EMBL" id="BTRK01000002">
    <property type="protein sequence ID" value="GMR37092.1"/>
    <property type="molecule type" value="Genomic_DNA"/>
</dbReference>
<organism evidence="2 3">
    <name type="scientific">Pristionchus mayeri</name>
    <dbReference type="NCBI Taxonomy" id="1317129"/>
    <lineage>
        <taxon>Eukaryota</taxon>
        <taxon>Metazoa</taxon>
        <taxon>Ecdysozoa</taxon>
        <taxon>Nematoda</taxon>
        <taxon>Chromadorea</taxon>
        <taxon>Rhabditida</taxon>
        <taxon>Rhabditina</taxon>
        <taxon>Diplogasteromorpha</taxon>
        <taxon>Diplogasteroidea</taxon>
        <taxon>Neodiplogasteridae</taxon>
        <taxon>Pristionchus</taxon>
    </lineage>
</organism>
<dbReference type="AlphaFoldDB" id="A0AAN4ZFU5"/>
<proteinExistence type="predicted"/>
<feature type="transmembrane region" description="Helical" evidence="1">
    <location>
        <begin position="81"/>
        <end position="102"/>
    </location>
</feature>
<feature type="transmembrane region" description="Helical" evidence="1">
    <location>
        <begin position="55"/>
        <end position="75"/>
    </location>
</feature>
<evidence type="ECO:0000256" key="1">
    <source>
        <dbReference type="SAM" id="Phobius"/>
    </source>
</evidence>
<keyword evidence="1" id="KW-0472">Membrane</keyword>
<accession>A0AAN4ZFU5</accession>
<evidence type="ECO:0000313" key="2">
    <source>
        <dbReference type="EMBL" id="GMR37092.1"/>
    </source>
</evidence>